<feature type="compositionally biased region" description="Basic and acidic residues" evidence="1">
    <location>
        <begin position="159"/>
        <end position="173"/>
    </location>
</feature>
<feature type="region of interest" description="Disordered" evidence="1">
    <location>
        <begin position="159"/>
        <end position="185"/>
    </location>
</feature>
<organism evidence="2 3">
    <name type="scientific">Durusdinium trenchii</name>
    <dbReference type="NCBI Taxonomy" id="1381693"/>
    <lineage>
        <taxon>Eukaryota</taxon>
        <taxon>Sar</taxon>
        <taxon>Alveolata</taxon>
        <taxon>Dinophyceae</taxon>
        <taxon>Suessiales</taxon>
        <taxon>Symbiodiniaceae</taxon>
        <taxon>Durusdinium</taxon>
    </lineage>
</organism>
<evidence type="ECO:0000313" key="3">
    <source>
        <dbReference type="Proteomes" id="UP001642484"/>
    </source>
</evidence>
<evidence type="ECO:0000313" key="2">
    <source>
        <dbReference type="EMBL" id="CAK9059576.1"/>
    </source>
</evidence>
<comment type="caution">
    <text evidence="2">The sequence shown here is derived from an EMBL/GenBank/DDBJ whole genome shotgun (WGS) entry which is preliminary data.</text>
</comment>
<accession>A0ABP0N7J9</accession>
<dbReference type="EMBL" id="CAXAMN010021440">
    <property type="protein sequence ID" value="CAK9059576.1"/>
    <property type="molecule type" value="Genomic_DNA"/>
</dbReference>
<dbReference type="Proteomes" id="UP001642484">
    <property type="component" value="Unassembled WGS sequence"/>
</dbReference>
<evidence type="ECO:0000256" key="1">
    <source>
        <dbReference type="SAM" id="MobiDB-lite"/>
    </source>
</evidence>
<sequence length="185" mass="21089">MLSVYGQKEHLRALYGLLWRCFILGSEMCKGFTECCLVGVKQYIRPYVQTVVVASVFCQVCKAESKLEEPSRACLYLPHAWKMYLLKSTSLVGSTGGCVQHLRFRKPYAVRFSHLSQVRVHFDILTETALLQCKLRGSRIPTISTQKFENILHLNKHGESEHTHTHTLERERASSLNSRSLSCVA</sequence>
<proteinExistence type="predicted"/>
<protein>
    <submittedName>
        <fullName evidence="2">Uncharacterized protein</fullName>
    </submittedName>
</protein>
<reference evidence="2 3" key="1">
    <citation type="submission" date="2024-02" db="EMBL/GenBank/DDBJ databases">
        <authorList>
            <person name="Chen Y."/>
            <person name="Shah S."/>
            <person name="Dougan E. K."/>
            <person name="Thang M."/>
            <person name="Chan C."/>
        </authorList>
    </citation>
    <scope>NUCLEOTIDE SEQUENCE [LARGE SCALE GENOMIC DNA]</scope>
</reference>
<feature type="compositionally biased region" description="Polar residues" evidence="1">
    <location>
        <begin position="174"/>
        <end position="185"/>
    </location>
</feature>
<keyword evidence="3" id="KW-1185">Reference proteome</keyword>
<name>A0ABP0N7J9_9DINO</name>
<gene>
    <name evidence="2" type="ORF">CCMP2556_LOCUS29340</name>
</gene>